<dbReference type="CDD" id="cd00158">
    <property type="entry name" value="RHOD"/>
    <property type="match status" value="1"/>
</dbReference>
<dbReference type="Pfam" id="PF00581">
    <property type="entry name" value="Rhodanese"/>
    <property type="match status" value="1"/>
</dbReference>
<organism evidence="2 3">
    <name type="scientific">Phaeodactylibacter luteus</name>
    <dbReference type="NCBI Taxonomy" id="1564516"/>
    <lineage>
        <taxon>Bacteria</taxon>
        <taxon>Pseudomonadati</taxon>
        <taxon>Bacteroidota</taxon>
        <taxon>Saprospiria</taxon>
        <taxon>Saprospirales</taxon>
        <taxon>Haliscomenobacteraceae</taxon>
        <taxon>Phaeodactylibacter</taxon>
    </lineage>
</organism>
<dbReference type="EMBL" id="VOOR01000026">
    <property type="protein sequence ID" value="TXB62634.1"/>
    <property type="molecule type" value="Genomic_DNA"/>
</dbReference>
<reference evidence="2 3" key="1">
    <citation type="submission" date="2019-08" db="EMBL/GenBank/DDBJ databases">
        <title>Genome of Phaeodactylibacter luteus.</title>
        <authorList>
            <person name="Bowman J.P."/>
        </authorList>
    </citation>
    <scope>NUCLEOTIDE SEQUENCE [LARGE SCALE GENOMIC DNA]</scope>
    <source>
        <strain evidence="2 3">KCTC 42180</strain>
    </source>
</reference>
<dbReference type="SUPFAM" id="SSF52821">
    <property type="entry name" value="Rhodanese/Cell cycle control phosphatase"/>
    <property type="match status" value="1"/>
</dbReference>
<feature type="domain" description="Rhodanese" evidence="1">
    <location>
        <begin position="18"/>
        <end position="105"/>
    </location>
</feature>
<keyword evidence="3" id="KW-1185">Reference proteome</keyword>
<evidence type="ECO:0000313" key="2">
    <source>
        <dbReference type="EMBL" id="TXB62634.1"/>
    </source>
</evidence>
<comment type="caution">
    <text evidence="2">The sequence shown here is derived from an EMBL/GenBank/DDBJ whole genome shotgun (WGS) entry which is preliminary data.</text>
</comment>
<proteinExistence type="predicted"/>
<dbReference type="RefSeq" id="WP_147167959.1">
    <property type="nucleotide sequence ID" value="NZ_VOOR01000026.1"/>
</dbReference>
<accession>A0A5C6RL08</accession>
<dbReference type="Proteomes" id="UP000321580">
    <property type="component" value="Unassembled WGS sequence"/>
</dbReference>
<dbReference type="PROSITE" id="PS50206">
    <property type="entry name" value="RHODANESE_3"/>
    <property type="match status" value="1"/>
</dbReference>
<sequence>MLPYRALSADLFLVELALTQDAVLLDVRTAKELSDAPPLEGAEHLDYLDDDFDVALDSMDVMRPYFIYDDGGRRALLAVQKMARAGFLQLAYLVGGQAALKREGLMD</sequence>
<evidence type="ECO:0000313" key="3">
    <source>
        <dbReference type="Proteomes" id="UP000321580"/>
    </source>
</evidence>
<gene>
    <name evidence="2" type="ORF">FRY97_12895</name>
</gene>
<name>A0A5C6RL08_9BACT</name>
<evidence type="ECO:0000259" key="1">
    <source>
        <dbReference type="PROSITE" id="PS50206"/>
    </source>
</evidence>
<dbReference type="InterPro" id="IPR001763">
    <property type="entry name" value="Rhodanese-like_dom"/>
</dbReference>
<protein>
    <submittedName>
        <fullName evidence="2">Rhodanese-like domain-containing protein</fullName>
    </submittedName>
</protein>
<dbReference type="OrthoDB" id="9808735at2"/>
<dbReference type="AlphaFoldDB" id="A0A5C6RL08"/>
<dbReference type="Gene3D" id="3.40.250.10">
    <property type="entry name" value="Rhodanese-like domain"/>
    <property type="match status" value="1"/>
</dbReference>
<dbReference type="InterPro" id="IPR036873">
    <property type="entry name" value="Rhodanese-like_dom_sf"/>
</dbReference>